<evidence type="ECO:0000313" key="3">
    <source>
        <dbReference type="Proteomes" id="UP000487268"/>
    </source>
</evidence>
<feature type="transmembrane region" description="Helical" evidence="1">
    <location>
        <begin position="78"/>
        <end position="101"/>
    </location>
</feature>
<dbReference type="RefSeq" id="WP_153538038.1">
    <property type="nucleotide sequence ID" value="NZ_WEGH01000004.1"/>
</dbReference>
<evidence type="ECO:0000313" key="2">
    <source>
        <dbReference type="EMBL" id="MQY07646.1"/>
    </source>
</evidence>
<keyword evidence="1" id="KW-0472">Membrane</keyword>
<dbReference type="Proteomes" id="UP000487268">
    <property type="component" value="Unassembled WGS sequence"/>
</dbReference>
<accession>A0A7K0C2Q8</accession>
<dbReference type="EMBL" id="WEGH01000004">
    <property type="protein sequence ID" value="MQY07646.1"/>
    <property type="molecule type" value="Genomic_DNA"/>
</dbReference>
<keyword evidence="3" id="KW-1185">Reference proteome</keyword>
<comment type="caution">
    <text evidence="2">The sequence shown here is derived from an EMBL/GenBank/DDBJ whole genome shotgun (WGS) entry which is preliminary data.</text>
</comment>
<feature type="transmembrane region" description="Helical" evidence="1">
    <location>
        <begin position="53"/>
        <end position="72"/>
    </location>
</feature>
<organism evidence="2 3">
    <name type="scientific">Actinomadura macrotermitis</name>
    <dbReference type="NCBI Taxonomy" id="2585200"/>
    <lineage>
        <taxon>Bacteria</taxon>
        <taxon>Bacillati</taxon>
        <taxon>Actinomycetota</taxon>
        <taxon>Actinomycetes</taxon>
        <taxon>Streptosporangiales</taxon>
        <taxon>Thermomonosporaceae</taxon>
        <taxon>Actinomadura</taxon>
    </lineage>
</organism>
<protein>
    <recommendedName>
        <fullName evidence="4">MFS transporter</fullName>
    </recommendedName>
</protein>
<dbReference type="SUPFAM" id="SSF103473">
    <property type="entry name" value="MFS general substrate transporter"/>
    <property type="match status" value="1"/>
</dbReference>
<feature type="transmembrane region" description="Helical" evidence="1">
    <location>
        <begin position="113"/>
        <end position="132"/>
    </location>
</feature>
<keyword evidence="1" id="KW-1133">Transmembrane helix</keyword>
<gene>
    <name evidence="2" type="ORF">ACRB68_57480</name>
</gene>
<evidence type="ECO:0008006" key="4">
    <source>
        <dbReference type="Google" id="ProtNLM"/>
    </source>
</evidence>
<feature type="transmembrane region" description="Helical" evidence="1">
    <location>
        <begin position="138"/>
        <end position="160"/>
    </location>
</feature>
<name>A0A7K0C2Q8_9ACTN</name>
<dbReference type="InterPro" id="IPR036259">
    <property type="entry name" value="MFS_trans_sf"/>
</dbReference>
<reference evidence="2 3" key="1">
    <citation type="submission" date="2019-10" db="EMBL/GenBank/DDBJ databases">
        <title>Actinomadura rubteroloni sp. nov. and Actinomadura macrotermitis sp. nov., isolated from the gut of fungus growing-termite Macrotermes natalensis.</title>
        <authorList>
            <person name="Benndorf R."/>
            <person name="Martin K."/>
            <person name="Kuefner M."/>
            <person name="De Beer W."/>
            <person name="Kaster A.-K."/>
            <person name="Vollmers J."/>
            <person name="Poulsen M."/>
            <person name="Beemelmanns C."/>
        </authorList>
    </citation>
    <scope>NUCLEOTIDE SEQUENCE [LARGE SCALE GENOMIC DNA]</scope>
    <source>
        <strain evidence="2 3">RB68</strain>
    </source>
</reference>
<feature type="transmembrane region" description="Helical" evidence="1">
    <location>
        <begin position="26"/>
        <end position="46"/>
    </location>
</feature>
<dbReference type="AlphaFoldDB" id="A0A7K0C2Q8"/>
<evidence type="ECO:0000256" key="1">
    <source>
        <dbReference type="SAM" id="Phobius"/>
    </source>
</evidence>
<proteinExistence type="predicted"/>
<keyword evidence="1" id="KW-0812">Transmembrane</keyword>
<sequence>MPLWQVAFFVTGPLHARDHFGGAAAWGLVTAAFGAGMATGAAISLLAQPPRAAQIAAVGSAALALPPLAMAAGLPLPVVMAATALAATGLAMAQIAMRAAMQHHIPHSVQGRVAVYSDAALVLLAPPLYLAVGPLMHAAGPAALQTGCAAVIAVASLAPLASPTVRRLALAQ</sequence>